<dbReference type="PROSITE" id="PS00750">
    <property type="entry name" value="TCP1_1"/>
    <property type="match status" value="1"/>
</dbReference>
<dbReference type="GO" id="GO:0005524">
    <property type="term" value="F:ATP binding"/>
    <property type="evidence" value="ECO:0007669"/>
    <property type="project" value="InterPro"/>
</dbReference>
<dbReference type="Proteomes" id="UP001055172">
    <property type="component" value="Unassembled WGS sequence"/>
</dbReference>
<dbReference type="AlphaFoldDB" id="A0AA37GYJ3"/>
<organism evidence="2 3">
    <name type="scientific">Colletotrichum liriopes</name>
    <dbReference type="NCBI Taxonomy" id="708192"/>
    <lineage>
        <taxon>Eukaryota</taxon>
        <taxon>Fungi</taxon>
        <taxon>Dikarya</taxon>
        <taxon>Ascomycota</taxon>
        <taxon>Pezizomycotina</taxon>
        <taxon>Sordariomycetes</taxon>
        <taxon>Hypocreomycetidae</taxon>
        <taxon>Glomerellales</taxon>
        <taxon>Glomerellaceae</taxon>
        <taxon>Colletotrichum</taxon>
        <taxon>Colletotrichum spaethianum species complex</taxon>
    </lineage>
</organism>
<dbReference type="EMBL" id="BPPX01000044">
    <property type="protein sequence ID" value="GJC89684.1"/>
    <property type="molecule type" value="Genomic_DNA"/>
</dbReference>
<evidence type="ECO:0000313" key="3">
    <source>
        <dbReference type="Proteomes" id="UP001055172"/>
    </source>
</evidence>
<dbReference type="Gene3D" id="1.10.560.10">
    <property type="entry name" value="GroEL-like equatorial domain"/>
    <property type="match status" value="1"/>
</dbReference>
<evidence type="ECO:0000313" key="2">
    <source>
        <dbReference type="EMBL" id="GJC89684.1"/>
    </source>
</evidence>
<sequence>MAMTAVMKDEQGRPFIVVRDQGKKKRQYGNEAVKNHILAARTVANIVKTSLGPRGLDKILISPMETSQ</sequence>
<name>A0AA37GYJ3_9PEZI</name>
<proteinExistence type="inferred from homology"/>
<accession>A0AA37GYJ3</accession>
<dbReference type="GO" id="GO:0051082">
    <property type="term" value="F:unfolded protein binding"/>
    <property type="evidence" value="ECO:0007669"/>
    <property type="project" value="InterPro"/>
</dbReference>
<dbReference type="SUPFAM" id="SSF48592">
    <property type="entry name" value="GroEL equatorial domain-like"/>
    <property type="match status" value="1"/>
</dbReference>
<keyword evidence="3" id="KW-1185">Reference proteome</keyword>
<dbReference type="GO" id="GO:0006457">
    <property type="term" value="P:protein folding"/>
    <property type="evidence" value="ECO:0007669"/>
    <property type="project" value="InterPro"/>
</dbReference>
<dbReference type="GO" id="GO:0016887">
    <property type="term" value="F:ATP hydrolysis activity"/>
    <property type="evidence" value="ECO:0007669"/>
    <property type="project" value="InterPro"/>
</dbReference>
<comment type="similarity">
    <text evidence="1">Belongs to the TCP-1 chaperonin family.</text>
</comment>
<protein>
    <submittedName>
        <fullName evidence="2">T-complex protein 1 subunit epsilon</fullName>
    </submittedName>
</protein>
<dbReference type="InterPro" id="IPR002194">
    <property type="entry name" value="Chaperonin_TCP-1_CS"/>
</dbReference>
<dbReference type="InterPro" id="IPR027413">
    <property type="entry name" value="GROEL-like_equatorial_sf"/>
</dbReference>
<comment type="caution">
    <text evidence="2">The sequence shown here is derived from an EMBL/GenBank/DDBJ whole genome shotgun (WGS) entry which is preliminary data.</text>
</comment>
<gene>
    <name evidence="2" type="ORF">ColLi_12522</name>
</gene>
<evidence type="ECO:0000256" key="1">
    <source>
        <dbReference type="ARBA" id="ARBA00008020"/>
    </source>
</evidence>
<reference evidence="2 3" key="1">
    <citation type="submission" date="2021-07" db="EMBL/GenBank/DDBJ databases">
        <title>Genome data of Colletotrichum spaethianum.</title>
        <authorList>
            <person name="Utami Y.D."/>
            <person name="Hiruma K."/>
        </authorList>
    </citation>
    <scope>NUCLEOTIDE SEQUENCE [LARGE SCALE GENOMIC DNA]</scope>
    <source>
        <strain evidence="2 3">MAFF 242679</strain>
    </source>
</reference>